<dbReference type="GO" id="GO:0045273">
    <property type="term" value="C:respiratory chain complex II (succinate dehydrogenase)"/>
    <property type="evidence" value="ECO:0007669"/>
    <property type="project" value="InterPro"/>
</dbReference>
<sequence>MANMLYKTQLFSHLRSSPLKNQSLSAQSTRGYHIDLGEREKSLLAKDPALSKFKSHKQGVKRIKKIGDVLTVIVVASCCYEIYVRATTREEARKQT</sequence>
<dbReference type="PANTHER" id="PTHR36041:SF2">
    <property type="entry name" value="SUCCINATE DEHYDROGENASE SUBUNIT 7A, MITOCHONDRIAL-RELATED"/>
    <property type="match status" value="1"/>
</dbReference>
<dbReference type="Proteomes" id="UP001443914">
    <property type="component" value="Unassembled WGS sequence"/>
</dbReference>
<protein>
    <submittedName>
        <fullName evidence="1">Uncharacterized protein</fullName>
    </submittedName>
</protein>
<dbReference type="InterPro" id="IPR034573">
    <property type="entry name" value="SDH7"/>
</dbReference>
<evidence type="ECO:0000313" key="2">
    <source>
        <dbReference type="Proteomes" id="UP001443914"/>
    </source>
</evidence>
<proteinExistence type="predicted"/>
<keyword evidence="2" id="KW-1185">Reference proteome</keyword>
<dbReference type="AlphaFoldDB" id="A0AAW1GZ80"/>
<accession>A0AAW1GZ80</accession>
<dbReference type="EMBL" id="JBDFQZ010000013">
    <property type="protein sequence ID" value="KAK9669385.1"/>
    <property type="molecule type" value="Genomic_DNA"/>
</dbReference>
<comment type="caution">
    <text evidence="1">The sequence shown here is derived from an EMBL/GenBank/DDBJ whole genome shotgun (WGS) entry which is preliminary data.</text>
</comment>
<gene>
    <name evidence="1" type="ORF">RND81_13G126300</name>
</gene>
<reference evidence="1" key="1">
    <citation type="submission" date="2024-03" db="EMBL/GenBank/DDBJ databases">
        <title>WGS assembly of Saponaria officinalis var. Norfolk2.</title>
        <authorList>
            <person name="Jenkins J."/>
            <person name="Shu S."/>
            <person name="Grimwood J."/>
            <person name="Barry K."/>
            <person name="Goodstein D."/>
            <person name="Schmutz J."/>
            <person name="Leebens-Mack J."/>
            <person name="Osbourn A."/>
        </authorList>
    </citation>
    <scope>NUCLEOTIDE SEQUENCE [LARGE SCALE GENOMIC DNA]</scope>
    <source>
        <strain evidence="1">JIC</strain>
    </source>
</reference>
<dbReference type="PANTHER" id="PTHR36041">
    <property type="entry name" value="SUCCINATE DEHYDROGENASE SUBUNIT 7A, MITOCHONDRIAL-RELATED"/>
    <property type="match status" value="1"/>
</dbReference>
<organism evidence="1 2">
    <name type="scientific">Saponaria officinalis</name>
    <name type="common">Common soapwort</name>
    <name type="synonym">Lychnis saponaria</name>
    <dbReference type="NCBI Taxonomy" id="3572"/>
    <lineage>
        <taxon>Eukaryota</taxon>
        <taxon>Viridiplantae</taxon>
        <taxon>Streptophyta</taxon>
        <taxon>Embryophyta</taxon>
        <taxon>Tracheophyta</taxon>
        <taxon>Spermatophyta</taxon>
        <taxon>Magnoliopsida</taxon>
        <taxon>eudicotyledons</taxon>
        <taxon>Gunneridae</taxon>
        <taxon>Pentapetalae</taxon>
        <taxon>Caryophyllales</taxon>
        <taxon>Caryophyllaceae</taxon>
        <taxon>Caryophylleae</taxon>
        <taxon>Saponaria</taxon>
    </lineage>
</organism>
<evidence type="ECO:0000313" key="1">
    <source>
        <dbReference type="EMBL" id="KAK9669385.1"/>
    </source>
</evidence>
<name>A0AAW1GZ80_SAPOF</name>